<dbReference type="KEGG" id="fpz:LA55_2100"/>
<keyword evidence="1" id="KW-0472">Membrane</keyword>
<dbReference type="Proteomes" id="UP000031830">
    <property type="component" value="Plasmid unnamed"/>
</dbReference>
<evidence type="ECO:0000313" key="3">
    <source>
        <dbReference type="Proteomes" id="UP000031830"/>
    </source>
</evidence>
<reference evidence="2 3" key="1">
    <citation type="journal article" date="2015" name="Genome Announc.">
        <title>Genome sequencing of 18 francisella strains to aid in assay development and testing.</title>
        <authorList>
            <person name="Johnson S.L."/>
            <person name="Daligault H.E."/>
            <person name="Davenport K.W."/>
            <person name="Coyne S.R."/>
            <person name="Frey K.G."/>
            <person name="Koroleva G.I."/>
            <person name="Broomall S.M."/>
            <person name="Bishop-Lilly K.A."/>
            <person name="Bruce D.C."/>
            <person name="Chertkov O."/>
            <person name="Freitas T."/>
            <person name="Jaissle J."/>
            <person name="Ladner J.T."/>
            <person name="Rosenzweig C.N."/>
            <person name="Gibbons H.S."/>
            <person name="Palacios G.F."/>
            <person name="Redden C.L."/>
            <person name="Xu Y."/>
            <person name="Minogue T.D."/>
            <person name="Chain P.S."/>
        </authorList>
    </citation>
    <scope>NUCLEOTIDE SEQUENCE [LARGE SCALE GENOMIC DNA]</scope>
    <source>
        <strain evidence="2 3">GA01-2794</strain>
        <plasmid evidence="3">Plasmid</plasmid>
    </source>
</reference>
<organism evidence="2 3">
    <name type="scientific">Francisella philomiragia</name>
    <dbReference type="NCBI Taxonomy" id="28110"/>
    <lineage>
        <taxon>Bacteria</taxon>
        <taxon>Pseudomonadati</taxon>
        <taxon>Pseudomonadota</taxon>
        <taxon>Gammaproteobacteria</taxon>
        <taxon>Thiotrichales</taxon>
        <taxon>Francisellaceae</taxon>
        <taxon>Francisella</taxon>
    </lineage>
</organism>
<evidence type="ECO:0000313" key="2">
    <source>
        <dbReference type="EMBL" id="AJI54355.1"/>
    </source>
</evidence>
<keyword evidence="1" id="KW-1133">Transmembrane helix</keyword>
<feature type="transmembrane region" description="Helical" evidence="1">
    <location>
        <begin position="107"/>
        <end position="127"/>
    </location>
</feature>
<accession>A0A0B6CZU0</accession>
<feature type="transmembrane region" description="Helical" evidence="1">
    <location>
        <begin position="7"/>
        <end position="24"/>
    </location>
</feature>
<sequence>MLNIIEIIYISIMTIPSIFIALIISDKTGLNFFISCFITVFILSIPFYVIWYLKWKKSNRKKTDLYKAFKEFTKDLILLIVAILVYIILIILTFKSIISIFIIDQKYYIPIILISLLPLAYITNKILRFIKAKF</sequence>
<dbReference type="EMBL" id="CP009441">
    <property type="protein sequence ID" value="AJI54355.1"/>
    <property type="molecule type" value="Genomic_DNA"/>
</dbReference>
<keyword evidence="2" id="KW-0614">Plasmid</keyword>
<geneLocation type="plasmid" evidence="2">
    <name>unnamed</name>
</geneLocation>
<proteinExistence type="predicted"/>
<dbReference type="AlphaFoldDB" id="A0A0B6CZU0"/>
<name>A0A0B6CZU0_9GAMM</name>
<protein>
    <submittedName>
        <fullName evidence="2">Putative membrane protein</fullName>
    </submittedName>
</protein>
<keyword evidence="1" id="KW-0812">Transmembrane</keyword>
<feature type="transmembrane region" description="Helical" evidence="1">
    <location>
        <begin position="30"/>
        <end position="55"/>
    </location>
</feature>
<gene>
    <name evidence="2" type="ORF">LA55_2100</name>
</gene>
<feature type="transmembrane region" description="Helical" evidence="1">
    <location>
        <begin position="76"/>
        <end position="101"/>
    </location>
</feature>
<evidence type="ECO:0000256" key="1">
    <source>
        <dbReference type="SAM" id="Phobius"/>
    </source>
</evidence>